<evidence type="ECO:0000313" key="3">
    <source>
        <dbReference type="Proteomes" id="UP000799291"/>
    </source>
</evidence>
<dbReference type="EMBL" id="MU005610">
    <property type="protein sequence ID" value="KAF2678675.1"/>
    <property type="molecule type" value="Genomic_DNA"/>
</dbReference>
<dbReference type="Proteomes" id="UP000799291">
    <property type="component" value="Unassembled WGS sequence"/>
</dbReference>
<keyword evidence="1" id="KW-0472">Membrane</keyword>
<keyword evidence="3" id="KW-1185">Reference proteome</keyword>
<reference evidence="2" key="1">
    <citation type="journal article" date="2020" name="Stud. Mycol.">
        <title>101 Dothideomycetes genomes: a test case for predicting lifestyles and emergence of pathogens.</title>
        <authorList>
            <person name="Haridas S."/>
            <person name="Albert R."/>
            <person name="Binder M."/>
            <person name="Bloem J."/>
            <person name="Labutti K."/>
            <person name="Salamov A."/>
            <person name="Andreopoulos B."/>
            <person name="Baker S."/>
            <person name="Barry K."/>
            <person name="Bills G."/>
            <person name="Bluhm B."/>
            <person name="Cannon C."/>
            <person name="Castanera R."/>
            <person name="Culley D."/>
            <person name="Daum C."/>
            <person name="Ezra D."/>
            <person name="Gonzalez J."/>
            <person name="Henrissat B."/>
            <person name="Kuo A."/>
            <person name="Liang C."/>
            <person name="Lipzen A."/>
            <person name="Lutzoni F."/>
            <person name="Magnuson J."/>
            <person name="Mondo S."/>
            <person name="Nolan M."/>
            <person name="Ohm R."/>
            <person name="Pangilinan J."/>
            <person name="Park H.-J."/>
            <person name="Ramirez L."/>
            <person name="Alfaro M."/>
            <person name="Sun H."/>
            <person name="Tritt A."/>
            <person name="Yoshinaga Y."/>
            <person name="Zwiers L.-H."/>
            <person name="Turgeon B."/>
            <person name="Goodwin S."/>
            <person name="Spatafora J."/>
            <person name="Crous P."/>
            <person name="Grigoriev I."/>
        </authorList>
    </citation>
    <scope>NUCLEOTIDE SEQUENCE</scope>
    <source>
        <strain evidence="2">CBS 122367</strain>
    </source>
</reference>
<keyword evidence="1" id="KW-0812">Transmembrane</keyword>
<keyword evidence="1" id="KW-1133">Transmembrane helix</keyword>
<evidence type="ECO:0000256" key="1">
    <source>
        <dbReference type="SAM" id="Phobius"/>
    </source>
</evidence>
<evidence type="ECO:0000313" key="2">
    <source>
        <dbReference type="EMBL" id="KAF2678675.1"/>
    </source>
</evidence>
<feature type="transmembrane region" description="Helical" evidence="1">
    <location>
        <begin position="34"/>
        <end position="51"/>
    </location>
</feature>
<protein>
    <submittedName>
        <fullName evidence="2">Uncharacterized protein</fullName>
    </submittedName>
</protein>
<dbReference type="AlphaFoldDB" id="A0A6G1IKK3"/>
<name>A0A6G1IKK3_9PLEO</name>
<gene>
    <name evidence="2" type="ORF">K458DRAFT_135750</name>
</gene>
<sequence>MPMTRIMGSAYSSLQHIVDVEEWRPVWTRTGMRFFELVVLCVVIVRGTILIRHGPSDWLSASSNVCVVDECHLTSTRRADGLMASA</sequence>
<organism evidence="2 3">
    <name type="scientific">Lentithecium fluviatile CBS 122367</name>
    <dbReference type="NCBI Taxonomy" id="1168545"/>
    <lineage>
        <taxon>Eukaryota</taxon>
        <taxon>Fungi</taxon>
        <taxon>Dikarya</taxon>
        <taxon>Ascomycota</taxon>
        <taxon>Pezizomycotina</taxon>
        <taxon>Dothideomycetes</taxon>
        <taxon>Pleosporomycetidae</taxon>
        <taxon>Pleosporales</taxon>
        <taxon>Massarineae</taxon>
        <taxon>Lentitheciaceae</taxon>
        <taxon>Lentithecium</taxon>
    </lineage>
</organism>
<accession>A0A6G1IKK3</accession>
<proteinExistence type="predicted"/>